<accession>A0AAN7UH03</accession>
<evidence type="ECO:0000313" key="1">
    <source>
        <dbReference type="EMBL" id="KAK5625516.1"/>
    </source>
</evidence>
<organism evidence="1 2">
    <name type="scientific">Xylaria bambusicola</name>
    <dbReference type="NCBI Taxonomy" id="326684"/>
    <lineage>
        <taxon>Eukaryota</taxon>
        <taxon>Fungi</taxon>
        <taxon>Dikarya</taxon>
        <taxon>Ascomycota</taxon>
        <taxon>Pezizomycotina</taxon>
        <taxon>Sordariomycetes</taxon>
        <taxon>Xylariomycetidae</taxon>
        <taxon>Xylariales</taxon>
        <taxon>Xylariaceae</taxon>
        <taxon>Xylaria</taxon>
    </lineage>
</organism>
<gene>
    <name evidence="1" type="ORF">RRF57_001232</name>
</gene>
<keyword evidence="2" id="KW-1185">Reference proteome</keyword>
<dbReference type="EMBL" id="JAWHQM010000002">
    <property type="protein sequence ID" value="KAK5625516.1"/>
    <property type="molecule type" value="Genomic_DNA"/>
</dbReference>
<protein>
    <submittedName>
        <fullName evidence="1">Uncharacterized protein</fullName>
    </submittedName>
</protein>
<sequence>MCFKNKRSLNSAGRTCSLKLNWESSFSAASTALENFAGWAVDSEMCFTSVLAIDLIAAATPTAVCGSNM</sequence>
<evidence type="ECO:0000313" key="2">
    <source>
        <dbReference type="Proteomes" id="UP001305414"/>
    </source>
</evidence>
<dbReference type="Proteomes" id="UP001305414">
    <property type="component" value="Unassembled WGS sequence"/>
</dbReference>
<reference evidence="1 2" key="1">
    <citation type="submission" date="2023-10" db="EMBL/GenBank/DDBJ databases">
        <title>Draft genome sequence of Xylaria bambusicola isolate GMP-LS, the root and basal stem rot pathogen of sugarcane in Indonesia.</title>
        <authorList>
            <person name="Selvaraj P."/>
            <person name="Muralishankar V."/>
            <person name="Muruganantham S."/>
            <person name="Sp S."/>
            <person name="Haryani S."/>
            <person name="Lau K.J.X."/>
            <person name="Naqvi N.I."/>
        </authorList>
    </citation>
    <scope>NUCLEOTIDE SEQUENCE [LARGE SCALE GENOMIC DNA]</scope>
    <source>
        <strain evidence="1">GMP-LS</strain>
    </source>
</reference>
<dbReference type="AlphaFoldDB" id="A0AAN7UH03"/>
<name>A0AAN7UH03_9PEZI</name>
<comment type="caution">
    <text evidence="1">The sequence shown here is derived from an EMBL/GenBank/DDBJ whole genome shotgun (WGS) entry which is preliminary data.</text>
</comment>
<proteinExistence type="predicted"/>